<sequence length="207" mass="23268">MGITIRQAKAEDAPFLAQMMLQSSRAGKKVGLFDLIFETKNDTELLAKLEKLAQTEAKSHCNYRNFMIAEADNQQVGTLCSYEPRKATKEVFIKALEEVGCADNIAQTLEVVYSCDLDISRTALMFDFMEELEGFIDVGVLKALMQKSLLTARLRGYSIAQTIIEIGSLEAELLYKKLGFEVVDEKECEAYKETFGRNGLKLLSFTF</sequence>
<dbReference type="GO" id="GO:0016746">
    <property type="term" value="F:acyltransferase activity"/>
    <property type="evidence" value="ECO:0007669"/>
    <property type="project" value="UniProtKB-KW"/>
</dbReference>
<dbReference type="Gene3D" id="3.40.630.30">
    <property type="match status" value="1"/>
</dbReference>
<accession>A0A7C3C8E0</accession>
<evidence type="ECO:0000313" key="1">
    <source>
        <dbReference type="EMBL" id="HFB54106.1"/>
    </source>
</evidence>
<keyword evidence="1" id="KW-0808">Transferase</keyword>
<proteinExistence type="predicted"/>
<dbReference type="SUPFAM" id="SSF55729">
    <property type="entry name" value="Acyl-CoA N-acyltransferases (Nat)"/>
    <property type="match status" value="1"/>
</dbReference>
<reference evidence="1" key="1">
    <citation type="journal article" date="2020" name="mSystems">
        <title>Genome- and Community-Level Interaction Insights into Carbon Utilization and Element Cycling Functions of Hydrothermarchaeota in Hydrothermal Sediment.</title>
        <authorList>
            <person name="Zhou Z."/>
            <person name="Liu Y."/>
            <person name="Xu W."/>
            <person name="Pan J."/>
            <person name="Luo Z.H."/>
            <person name="Li M."/>
        </authorList>
    </citation>
    <scope>NUCLEOTIDE SEQUENCE [LARGE SCALE GENOMIC DNA]</scope>
    <source>
        <strain evidence="1">HyVt-507</strain>
    </source>
</reference>
<gene>
    <name evidence="1" type="ORF">ENJ67_05170</name>
</gene>
<dbReference type="AlphaFoldDB" id="A0A7C3C8E0"/>
<dbReference type="EMBL" id="DRNH01000279">
    <property type="protein sequence ID" value="HFB54106.1"/>
    <property type="molecule type" value="Genomic_DNA"/>
</dbReference>
<keyword evidence="1" id="KW-0012">Acyltransferase</keyword>
<name>A0A7C3C8E0_9BACT</name>
<protein>
    <submittedName>
        <fullName evidence="1">Acyl-CoA acyltransferase</fullName>
    </submittedName>
</protein>
<dbReference type="Proteomes" id="UP000886390">
    <property type="component" value="Unassembled WGS sequence"/>
</dbReference>
<comment type="caution">
    <text evidence="1">The sequence shown here is derived from an EMBL/GenBank/DDBJ whole genome shotgun (WGS) entry which is preliminary data.</text>
</comment>
<dbReference type="InterPro" id="IPR016181">
    <property type="entry name" value="Acyl_CoA_acyltransferase"/>
</dbReference>
<organism evidence="1">
    <name type="scientific">Sulfurimonas autotrophica</name>
    <dbReference type="NCBI Taxonomy" id="202747"/>
    <lineage>
        <taxon>Bacteria</taxon>
        <taxon>Pseudomonadati</taxon>
        <taxon>Campylobacterota</taxon>
        <taxon>Epsilonproteobacteria</taxon>
        <taxon>Campylobacterales</taxon>
        <taxon>Sulfurimonadaceae</taxon>
        <taxon>Sulfurimonas</taxon>
    </lineage>
</organism>